<dbReference type="AlphaFoldDB" id="A0A6H2A3X0"/>
<proteinExistence type="predicted"/>
<gene>
    <name evidence="2" type="ORF">MM415A02079_0008</name>
    <name evidence="1" type="ORF">TM448A04580_0007</name>
    <name evidence="3" type="ORF">TM448B05099_0009</name>
</gene>
<dbReference type="EMBL" id="MT145122">
    <property type="protein sequence ID" value="QJI03823.1"/>
    <property type="molecule type" value="Genomic_DNA"/>
</dbReference>
<sequence>MDIPKSLLKNNEKYACKSTKKERRKKAMRFADLATKRLGKLTEPVGICLRKCLNRDKKCEECYRFSNLKELK</sequence>
<reference evidence="1" key="1">
    <citation type="submission" date="2020-03" db="EMBL/GenBank/DDBJ databases">
        <title>The deep terrestrial virosphere.</title>
        <authorList>
            <person name="Holmfeldt K."/>
            <person name="Nilsson E."/>
            <person name="Simone D."/>
            <person name="Lopez-Fernandez M."/>
            <person name="Wu X."/>
            <person name="de Brujin I."/>
            <person name="Lundin D."/>
            <person name="Andersson A."/>
            <person name="Bertilsson S."/>
            <person name="Dopson M."/>
        </authorList>
    </citation>
    <scope>NUCLEOTIDE SEQUENCE</scope>
    <source>
        <strain evidence="2">MM415A02079</strain>
        <strain evidence="1">TM448A04580</strain>
        <strain evidence="3">TM448B05099</strain>
    </source>
</reference>
<accession>A0A6H2A3X0</accession>
<name>A0A6H2A3X0_9ZZZZ</name>
<evidence type="ECO:0000313" key="3">
    <source>
        <dbReference type="EMBL" id="QJI03823.1"/>
    </source>
</evidence>
<dbReference type="EMBL" id="MT144492">
    <property type="protein sequence ID" value="QJA54277.1"/>
    <property type="molecule type" value="Genomic_DNA"/>
</dbReference>
<evidence type="ECO:0000313" key="2">
    <source>
        <dbReference type="EMBL" id="QJA74198.1"/>
    </source>
</evidence>
<dbReference type="EMBL" id="MT142081">
    <property type="protein sequence ID" value="QJA74198.1"/>
    <property type="molecule type" value="Genomic_DNA"/>
</dbReference>
<protein>
    <submittedName>
        <fullName evidence="1">Uncharacterized protein</fullName>
    </submittedName>
</protein>
<evidence type="ECO:0000313" key="1">
    <source>
        <dbReference type="EMBL" id="QJA54277.1"/>
    </source>
</evidence>
<organism evidence="1">
    <name type="scientific">viral metagenome</name>
    <dbReference type="NCBI Taxonomy" id="1070528"/>
    <lineage>
        <taxon>unclassified sequences</taxon>
        <taxon>metagenomes</taxon>
        <taxon>organismal metagenomes</taxon>
    </lineage>
</organism>